<dbReference type="GO" id="GO:0030864">
    <property type="term" value="C:cortical actin cytoskeleton"/>
    <property type="evidence" value="ECO:0007669"/>
    <property type="project" value="TreeGrafter"/>
</dbReference>
<dbReference type="AlphaFoldDB" id="A0A9Q0I9A6"/>
<evidence type="ECO:0000313" key="6">
    <source>
        <dbReference type="EMBL" id="KAJ3591897.1"/>
    </source>
</evidence>
<proteinExistence type="predicted"/>
<keyword evidence="2" id="KW-0863">Zinc-finger</keyword>
<keyword evidence="7" id="KW-1185">Reference proteome</keyword>
<evidence type="ECO:0000256" key="2">
    <source>
        <dbReference type="ARBA" id="ARBA00022771"/>
    </source>
</evidence>
<gene>
    <name evidence="6" type="ORF">NHX12_007027</name>
</gene>
<evidence type="ECO:0000256" key="3">
    <source>
        <dbReference type="ARBA" id="ARBA00022833"/>
    </source>
</evidence>
<feature type="region of interest" description="Disordered" evidence="4">
    <location>
        <begin position="350"/>
        <end position="424"/>
    </location>
</feature>
<sequence>MAGDALGKKLDLSKLTDEEAKHVWDVVQRDFDLRKKEDDRLGELKTKIEKEDSKVELLGKQSSLSESVCIRCFQPFKFLANNKCQCLDCQLFTCKTCSRYNKKELGWVCDPCHMARVLKIGTLEWYHQNVRTRFKRFGSAKVMRSLFKRLDGEPCSLSELRESSDTLSLLEVNAKQHQLFSASRDYEDHSMGGTDGQHYNEVLMSHDVTEGGVRESLVLAESDMSSVIQQTLEEQRDGPENRCSPGPASRHDDTVYRDTGLRSASRLSHSSCGSGAGRSSVSSYPLGPYDSEEDVEDDHPYLLDHHQHLSHHRGDSPVSQDSLGSAPQVNELNRRMSVIESMLNRLEHKVVSASHQPQPSPAQQAPEGPGTPASSSPLPQREDSSPRPQWEDADLEEQQLIQKLDQLTQSQEKDGPQTSFRGSSALLLELEDKVAQATARVQSSQTQVSYIEDRITALSTAGLSVDKDRRR</sequence>
<dbReference type="InterPro" id="IPR051745">
    <property type="entry name" value="Intracell_Transport_Effector"/>
</dbReference>
<dbReference type="GO" id="GO:0006886">
    <property type="term" value="P:intracellular protein transport"/>
    <property type="evidence" value="ECO:0007669"/>
    <property type="project" value="InterPro"/>
</dbReference>
<dbReference type="GO" id="GO:0031267">
    <property type="term" value="F:small GTPase binding"/>
    <property type="evidence" value="ECO:0007669"/>
    <property type="project" value="InterPro"/>
</dbReference>
<feature type="compositionally biased region" description="Polar residues" evidence="4">
    <location>
        <begin position="265"/>
        <end position="283"/>
    </location>
</feature>
<comment type="caution">
    <text evidence="6">The sequence shown here is derived from an EMBL/GenBank/DDBJ whole genome shotgun (WGS) entry which is preliminary data.</text>
</comment>
<feature type="compositionally biased region" description="Basic and acidic residues" evidence="4">
    <location>
        <begin position="249"/>
        <end position="260"/>
    </location>
</feature>
<dbReference type="InterPro" id="IPR013083">
    <property type="entry name" value="Znf_RING/FYVE/PHD"/>
</dbReference>
<dbReference type="InterPro" id="IPR041282">
    <property type="entry name" value="FYVE_2"/>
</dbReference>
<feature type="compositionally biased region" description="Polar residues" evidence="4">
    <location>
        <begin position="399"/>
        <end position="422"/>
    </location>
</feature>
<protein>
    <recommendedName>
        <fullName evidence="5">RabBD domain-containing protein</fullName>
    </recommendedName>
</protein>
<evidence type="ECO:0000313" key="7">
    <source>
        <dbReference type="Proteomes" id="UP001148018"/>
    </source>
</evidence>
<feature type="non-terminal residue" evidence="6">
    <location>
        <position position="471"/>
    </location>
</feature>
<dbReference type="SUPFAM" id="SSF57903">
    <property type="entry name" value="FYVE/PHD zinc finger"/>
    <property type="match status" value="1"/>
</dbReference>
<evidence type="ECO:0000256" key="1">
    <source>
        <dbReference type="ARBA" id="ARBA00022723"/>
    </source>
</evidence>
<feature type="region of interest" description="Disordered" evidence="4">
    <location>
        <begin position="231"/>
        <end position="330"/>
    </location>
</feature>
<dbReference type="Pfam" id="PF02318">
    <property type="entry name" value="FYVE_2"/>
    <property type="match status" value="1"/>
</dbReference>
<name>A0A9Q0I9A6_9TELE</name>
<dbReference type="CDD" id="cd15752">
    <property type="entry name" value="FYVE_SlaC2-a"/>
    <property type="match status" value="1"/>
</dbReference>
<dbReference type="Proteomes" id="UP001148018">
    <property type="component" value="Unassembled WGS sequence"/>
</dbReference>
<reference evidence="6" key="1">
    <citation type="submission" date="2022-07" db="EMBL/GenBank/DDBJ databases">
        <title>Chromosome-level genome of Muraenolepis orangiensis.</title>
        <authorList>
            <person name="Kim J."/>
        </authorList>
    </citation>
    <scope>NUCLEOTIDE SEQUENCE</scope>
    <source>
        <strain evidence="6">KU_S4_2022</strain>
        <tissue evidence="6">Muscle</tissue>
    </source>
</reference>
<dbReference type="InterPro" id="IPR037442">
    <property type="entry name" value="Melanophilin_FYVE-rel_dom"/>
</dbReference>
<dbReference type="GO" id="GO:0017022">
    <property type="term" value="F:myosin binding"/>
    <property type="evidence" value="ECO:0007669"/>
    <property type="project" value="TreeGrafter"/>
</dbReference>
<dbReference type="GO" id="GO:0008270">
    <property type="term" value="F:zinc ion binding"/>
    <property type="evidence" value="ECO:0007669"/>
    <property type="project" value="UniProtKB-KW"/>
</dbReference>
<dbReference type="PANTHER" id="PTHR14555">
    <property type="entry name" value="MYELIN-ASSOCIATED OLIGODENDROCYTIC BASIC PROTEIN MOBP -RELATED"/>
    <property type="match status" value="1"/>
</dbReference>
<organism evidence="6 7">
    <name type="scientific">Muraenolepis orangiensis</name>
    <name type="common">Patagonian moray cod</name>
    <dbReference type="NCBI Taxonomy" id="630683"/>
    <lineage>
        <taxon>Eukaryota</taxon>
        <taxon>Metazoa</taxon>
        <taxon>Chordata</taxon>
        <taxon>Craniata</taxon>
        <taxon>Vertebrata</taxon>
        <taxon>Euteleostomi</taxon>
        <taxon>Actinopterygii</taxon>
        <taxon>Neopterygii</taxon>
        <taxon>Teleostei</taxon>
        <taxon>Neoteleostei</taxon>
        <taxon>Acanthomorphata</taxon>
        <taxon>Zeiogadaria</taxon>
        <taxon>Gadariae</taxon>
        <taxon>Gadiformes</taxon>
        <taxon>Muraenolepidoidei</taxon>
        <taxon>Muraenolepididae</taxon>
        <taxon>Muraenolepis</taxon>
    </lineage>
</organism>
<dbReference type="FunFam" id="3.30.40.10:FF:000018">
    <property type="entry name" value="Synaptotagmin-like 5, isoform CRA_a"/>
    <property type="match status" value="1"/>
</dbReference>
<evidence type="ECO:0000256" key="4">
    <source>
        <dbReference type="SAM" id="MobiDB-lite"/>
    </source>
</evidence>
<dbReference type="GO" id="GO:0003779">
    <property type="term" value="F:actin binding"/>
    <property type="evidence" value="ECO:0007669"/>
    <property type="project" value="TreeGrafter"/>
</dbReference>
<keyword evidence="1" id="KW-0479">Metal-binding</keyword>
<dbReference type="InterPro" id="IPR011011">
    <property type="entry name" value="Znf_FYVE_PHD"/>
</dbReference>
<evidence type="ECO:0000259" key="5">
    <source>
        <dbReference type="PROSITE" id="PS50916"/>
    </source>
</evidence>
<feature type="compositionally biased region" description="Polar residues" evidence="4">
    <location>
        <begin position="317"/>
        <end position="330"/>
    </location>
</feature>
<feature type="domain" description="RabBD" evidence="5">
    <location>
        <begin position="9"/>
        <end position="129"/>
    </location>
</feature>
<dbReference type="InterPro" id="IPR010911">
    <property type="entry name" value="Rab_BD"/>
</dbReference>
<accession>A0A9Q0I9A6</accession>
<keyword evidence="3" id="KW-0862">Zinc</keyword>
<dbReference type="Gene3D" id="3.30.40.10">
    <property type="entry name" value="Zinc/RING finger domain, C3HC4 (zinc finger)"/>
    <property type="match status" value="1"/>
</dbReference>
<dbReference type="PROSITE" id="PS50916">
    <property type="entry name" value="RABBD"/>
    <property type="match status" value="1"/>
</dbReference>
<feature type="compositionally biased region" description="Low complexity" evidence="4">
    <location>
        <begin position="352"/>
        <end position="366"/>
    </location>
</feature>
<dbReference type="EMBL" id="JANIIK010000113">
    <property type="protein sequence ID" value="KAJ3591897.1"/>
    <property type="molecule type" value="Genomic_DNA"/>
</dbReference>
<dbReference type="InterPro" id="IPR006788">
    <property type="entry name" value="Myrip/Melanophilin"/>
</dbReference>
<feature type="compositionally biased region" description="Basic and acidic residues" evidence="4">
    <location>
        <begin position="298"/>
        <end position="315"/>
    </location>
</feature>
<dbReference type="PANTHER" id="PTHR14555:SF1">
    <property type="entry name" value="MELANOPHILIN"/>
    <property type="match status" value="1"/>
</dbReference>
<dbReference type="OrthoDB" id="10072397at2759"/>
<dbReference type="Pfam" id="PF04698">
    <property type="entry name" value="Rab_eff_C"/>
    <property type="match status" value="1"/>
</dbReference>